<proteinExistence type="predicted"/>
<keyword evidence="2" id="KW-1185">Reference proteome</keyword>
<sequence length="176" mass="19870">MSRLFRCNSSASSSSMASLSSIPDIVNQEEYEYQDLNNDLGNWNIPKIPVKKIYISSFLGDSFRTDQIAKTVEQVYAITKQEEKCSLLGKYSIKRHLERGLKDKNILKALTLNIQTAGAITNMLEGSHPLALIYRIYYKCMKTNLNIHALVKNPKDKTVLIQSNTNANIQVPKTIS</sequence>
<evidence type="ECO:0000313" key="1">
    <source>
        <dbReference type="EMBL" id="KAI8560192.1"/>
    </source>
</evidence>
<evidence type="ECO:0000313" key="2">
    <source>
        <dbReference type="Proteomes" id="UP001062846"/>
    </source>
</evidence>
<organism evidence="1 2">
    <name type="scientific">Rhododendron molle</name>
    <name type="common">Chinese azalea</name>
    <name type="synonym">Azalea mollis</name>
    <dbReference type="NCBI Taxonomy" id="49168"/>
    <lineage>
        <taxon>Eukaryota</taxon>
        <taxon>Viridiplantae</taxon>
        <taxon>Streptophyta</taxon>
        <taxon>Embryophyta</taxon>
        <taxon>Tracheophyta</taxon>
        <taxon>Spermatophyta</taxon>
        <taxon>Magnoliopsida</taxon>
        <taxon>eudicotyledons</taxon>
        <taxon>Gunneridae</taxon>
        <taxon>Pentapetalae</taxon>
        <taxon>asterids</taxon>
        <taxon>Ericales</taxon>
        <taxon>Ericaceae</taxon>
        <taxon>Ericoideae</taxon>
        <taxon>Rhodoreae</taxon>
        <taxon>Rhododendron</taxon>
    </lineage>
</organism>
<protein>
    <submittedName>
        <fullName evidence="1">Uncharacterized protein</fullName>
    </submittedName>
</protein>
<accession>A0ACC0P5C8</accession>
<dbReference type="EMBL" id="CM046391">
    <property type="protein sequence ID" value="KAI8560192.1"/>
    <property type="molecule type" value="Genomic_DNA"/>
</dbReference>
<reference evidence="1" key="1">
    <citation type="submission" date="2022-02" db="EMBL/GenBank/DDBJ databases">
        <title>Plant Genome Project.</title>
        <authorList>
            <person name="Zhang R.-G."/>
        </authorList>
    </citation>
    <scope>NUCLEOTIDE SEQUENCE</scope>
    <source>
        <strain evidence="1">AT1</strain>
    </source>
</reference>
<gene>
    <name evidence="1" type="ORF">RHMOL_Rhmol04G0236700</name>
</gene>
<name>A0ACC0P5C8_RHOML</name>
<dbReference type="Proteomes" id="UP001062846">
    <property type="component" value="Chromosome 4"/>
</dbReference>
<comment type="caution">
    <text evidence="1">The sequence shown here is derived from an EMBL/GenBank/DDBJ whole genome shotgun (WGS) entry which is preliminary data.</text>
</comment>